<dbReference type="PANTHER" id="PTHR24410">
    <property type="entry name" value="HL07962P-RELATED"/>
    <property type="match status" value="1"/>
</dbReference>
<dbReference type="InterPro" id="IPR011333">
    <property type="entry name" value="SKP1/BTB/POZ_sf"/>
</dbReference>
<gene>
    <name evidence="4" type="primary">BTB domain containing protein</name>
    <name evidence="4" type="ORF">CLUMA_CG017538</name>
</gene>
<dbReference type="Proteomes" id="UP000183832">
    <property type="component" value="Unassembled WGS sequence"/>
</dbReference>
<dbReference type="SUPFAM" id="SSF54695">
    <property type="entry name" value="POZ domain"/>
    <property type="match status" value="1"/>
</dbReference>
<accession>A0A1J1IZ57</accession>
<dbReference type="PROSITE" id="PS50097">
    <property type="entry name" value="BTB"/>
    <property type="match status" value="1"/>
</dbReference>
<organism evidence="4 5">
    <name type="scientific">Clunio marinus</name>
    <dbReference type="NCBI Taxonomy" id="568069"/>
    <lineage>
        <taxon>Eukaryota</taxon>
        <taxon>Metazoa</taxon>
        <taxon>Ecdysozoa</taxon>
        <taxon>Arthropoda</taxon>
        <taxon>Hexapoda</taxon>
        <taxon>Insecta</taxon>
        <taxon>Pterygota</taxon>
        <taxon>Neoptera</taxon>
        <taxon>Endopterygota</taxon>
        <taxon>Diptera</taxon>
        <taxon>Nematocera</taxon>
        <taxon>Chironomoidea</taxon>
        <taxon>Chironomidae</taxon>
        <taxon>Clunio</taxon>
    </lineage>
</organism>
<feature type="compositionally biased region" description="Polar residues" evidence="2">
    <location>
        <begin position="240"/>
        <end position="250"/>
    </location>
</feature>
<dbReference type="Pfam" id="PF00651">
    <property type="entry name" value="BTB"/>
    <property type="match status" value="1"/>
</dbReference>
<keyword evidence="5" id="KW-1185">Reference proteome</keyword>
<dbReference type="EMBL" id="CVRI01000063">
    <property type="protein sequence ID" value="CRL04454.1"/>
    <property type="molecule type" value="Genomic_DNA"/>
</dbReference>
<evidence type="ECO:0000313" key="5">
    <source>
        <dbReference type="Proteomes" id="UP000183832"/>
    </source>
</evidence>
<dbReference type="GO" id="GO:0003677">
    <property type="term" value="F:DNA binding"/>
    <property type="evidence" value="ECO:0007669"/>
    <property type="project" value="InterPro"/>
</dbReference>
<dbReference type="InterPro" id="IPR000210">
    <property type="entry name" value="BTB/POZ_dom"/>
</dbReference>
<evidence type="ECO:0000259" key="3">
    <source>
        <dbReference type="PROSITE" id="PS50097"/>
    </source>
</evidence>
<proteinExistence type="predicted"/>
<evidence type="ECO:0000256" key="1">
    <source>
        <dbReference type="ARBA" id="ARBA00004123"/>
    </source>
</evidence>
<feature type="domain" description="BTB" evidence="3">
    <location>
        <begin position="33"/>
        <end position="98"/>
    </location>
</feature>
<dbReference type="SUPFAM" id="SSF46689">
    <property type="entry name" value="Homeodomain-like"/>
    <property type="match status" value="1"/>
</dbReference>
<dbReference type="GO" id="GO:0005634">
    <property type="term" value="C:nucleus"/>
    <property type="evidence" value="ECO:0007669"/>
    <property type="project" value="UniProtKB-SubCell"/>
</dbReference>
<dbReference type="InterPro" id="IPR051481">
    <property type="entry name" value="BTB-POZ/Galectin-3-binding"/>
</dbReference>
<evidence type="ECO:0000256" key="2">
    <source>
        <dbReference type="SAM" id="MobiDB-lite"/>
    </source>
</evidence>
<protein>
    <submittedName>
        <fullName evidence="4">CLUMA_CG017538, isoform A</fullName>
    </submittedName>
</protein>
<dbReference type="AlphaFoldDB" id="A0A1J1IZ57"/>
<dbReference type="Pfam" id="PF05225">
    <property type="entry name" value="HTH_psq"/>
    <property type="match status" value="1"/>
</dbReference>
<evidence type="ECO:0000313" key="4">
    <source>
        <dbReference type="EMBL" id="CRL04454.1"/>
    </source>
</evidence>
<dbReference type="InterPro" id="IPR007889">
    <property type="entry name" value="HTH_Psq"/>
</dbReference>
<dbReference type="PANTHER" id="PTHR24410:SF23">
    <property type="entry name" value="BTB DOMAIN-CONTAINING PROTEIN-RELATED"/>
    <property type="match status" value="1"/>
</dbReference>
<feature type="compositionally biased region" description="Basic and acidic residues" evidence="2">
    <location>
        <begin position="257"/>
        <end position="269"/>
    </location>
</feature>
<comment type="subcellular location">
    <subcellularLocation>
        <location evidence="1">Nucleus</location>
    </subcellularLocation>
</comment>
<sequence length="356" mass="41394">MASEKSFCLFSMQNQEPYVVYQCKELFDDSKTSDVIFVSREKSQIKAHQLILSLSSPFFKELFSDFNSNYNIILPNYSAEVILAFVQFFYTGEIHISGSLLKEFTTLCHEFRCEEIPIISELIKSQKANDEIENQGRESSKWLRERENSLEVVRVTEVSTKAEVEMEFDEYFKSNDNVETIFFNENENNESEIIAKQGNKGIKEEYLNEEYIIEENQFDDTREKNLLNNELPDPDYSMKDPQQMSNSEVSGGSDYLNESKKEERTDGDNLRNVQQYNMKTGFKRNQINSPSITFPTVAVNLNQLREEQNRFKRRLQEAINSCRDSNNSVKKASKMFGVPASAIERNLRGYKNFNSS</sequence>
<dbReference type="Gene3D" id="3.30.710.10">
    <property type="entry name" value="Potassium Channel Kv1.1, Chain A"/>
    <property type="match status" value="1"/>
</dbReference>
<dbReference type="OrthoDB" id="6482909at2759"/>
<dbReference type="SMART" id="SM00225">
    <property type="entry name" value="BTB"/>
    <property type="match status" value="1"/>
</dbReference>
<name>A0A1J1IZ57_9DIPT</name>
<dbReference type="InterPro" id="IPR009057">
    <property type="entry name" value="Homeodomain-like_sf"/>
</dbReference>
<reference evidence="4 5" key="1">
    <citation type="submission" date="2015-04" db="EMBL/GenBank/DDBJ databases">
        <authorList>
            <person name="Syromyatnikov M.Y."/>
            <person name="Popov V.N."/>
        </authorList>
    </citation>
    <scope>NUCLEOTIDE SEQUENCE [LARGE SCALE GENOMIC DNA]</scope>
</reference>
<feature type="region of interest" description="Disordered" evidence="2">
    <location>
        <begin position="226"/>
        <end position="272"/>
    </location>
</feature>